<reference evidence="1" key="1">
    <citation type="submission" date="2023-04" db="EMBL/GenBank/DDBJ databases">
        <title>Ambrosiozyma monospora NBRC 10751.</title>
        <authorList>
            <person name="Ichikawa N."/>
            <person name="Sato H."/>
            <person name="Tonouchi N."/>
        </authorList>
    </citation>
    <scope>NUCLEOTIDE SEQUENCE</scope>
    <source>
        <strain evidence="1">NBRC 10751</strain>
    </source>
</reference>
<evidence type="ECO:0000313" key="2">
    <source>
        <dbReference type="Proteomes" id="UP001165064"/>
    </source>
</evidence>
<dbReference type="Proteomes" id="UP001165064">
    <property type="component" value="Unassembled WGS sequence"/>
</dbReference>
<accession>A0ACB5U228</accession>
<name>A0ACB5U228_AMBMO</name>
<dbReference type="EMBL" id="BSXS01011206">
    <property type="protein sequence ID" value="GME99945.1"/>
    <property type="molecule type" value="Genomic_DNA"/>
</dbReference>
<evidence type="ECO:0000313" key="1">
    <source>
        <dbReference type="EMBL" id="GME99945.1"/>
    </source>
</evidence>
<sequence length="146" mass="16604">MKNKPDTELNKDSIIDCFMVPDKLNHLSLRDRGHVYNISFEFYPLETISNNWSNNELKVHLNTYRSNFGNFTTGVEFDFTRFDFTNLKSISITAHAPATIKLIDVPSTLLNFNVPQNTRLEVPEQSSNLSKCGLLNFSQVCVPGSN</sequence>
<proteinExistence type="predicted"/>
<protein>
    <submittedName>
        <fullName evidence="1">Unnamed protein product</fullName>
    </submittedName>
</protein>
<gene>
    <name evidence="1" type="ORF">Amon02_001087300</name>
</gene>
<keyword evidence="2" id="KW-1185">Reference proteome</keyword>
<comment type="caution">
    <text evidence="1">The sequence shown here is derived from an EMBL/GenBank/DDBJ whole genome shotgun (WGS) entry which is preliminary data.</text>
</comment>
<organism evidence="1 2">
    <name type="scientific">Ambrosiozyma monospora</name>
    <name type="common">Yeast</name>
    <name type="synonym">Endomycopsis monosporus</name>
    <dbReference type="NCBI Taxonomy" id="43982"/>
    <lineage>
        <taxon>Eukaryota</taxon>
        <taxon>Fungi</taxon>
        <taxon>Dikarya</taxon>
        <taxon>Ascomycota</taxon>
        <taxon>Saccharomycotina</taxon>
        <taxon>Pichiomycetes</taxon>
        <taxon>Pichiales</taxon>
        <taxon>Pichiaceae</taxon>
        <taxon>Ambrosiozyma</taxon>
    </lineage>
</organism>